<dbReference type="EMBL" id="CAXDID020000026">
    <property type="protein sequence ID" value="CAL5990957.1"/>
    <property type="molecule type" value="Genomic_DNA"/>
</dbReference>
<name>A0ABP1HJT7_9EUKA</name>
<feature type="coiled-coil region" evidence="1">
    <location>
        <begin position="324"/>
        <end position="406"/>
    </location>
</feature>
<accession>A0ABP1HJT7</accession>
<sequence length="870" mass="102506">MNFESPSTKQIYEHLNSFEPCFTKAQLYIQFQWFNPHLTLCEGETAIGLLVDQLLQFRVFRKTFNLLIKQEEAQVCFSPVQLTQFCNNYLNKLIKTRLEYALDLLHEYFNQNFSKNYQVEVNDDLTTQILVKEGKQNVFYMYFLLLVLIRICKINSKPKDLFVKNEIREFKLVKMNSTDLMENTKSVALLAQTIDLNNLQECQKLDLQTMKEEIKQEKEKEDLENCNNKEKVNVQTQQACPNLDSENKENNQQDLLNIDLQNEEYKQALTDSQRLIDENKHFIQLQKQNNEHDSQTESLLLIKDSKLIFLTNENYSLKKQLADYIEYKDNLQRSQLKLKEQQETIEQLQIQNQLQTTQIKHLSVVSQQFDKMKAQFTLQQDLQQQNQQLSAQNENYLKQINNFKLIVNEKSDHNLQLSKQVQSLTDQLNISQQHLNANKQQTQELITVCTEKNQQLIIQLQNKDNLLIELQTRLQLRSSNQAEFEAAHLNKFSTFQDKILQMENNAQKLREQNGILQQKLSEFQNFKEKLVQIEALSKEETRKTQFLTEKMNKNKQINNQLREKCEQFQKITQKQAEKYAHIHKCYKELYGKHEELLLLIQDGEGAEYEEQTVPMRKYNQIAAQYVTVKTQLKQTEEKYIQRIQKLQSEQFEEYQHKMDAFYKQSPFKQILEQPSVIQIPVQPSPDKISPEQGYNRPLQIHPIQLTSSNIGFAEQNVHTEQNVNTEHEILPIKTQIANYSKNFEPLKSLDTTCSPDPELLTDIPIYPKQFQSEQNYQKNEEIELELSPLRNGVVASSIKKQESFELNFDFNMAQEKPKKASIVRSGLLPGLEHNEIEEEPEDTAKKEFKFSQMVSHMSSQDDLMYDVVIK</sequence>
<keyword evidence="1" id="KW-0175">Coiled coil</keyword>
<evidence type="ECO:0000313" key="3">
    <source>
        <dbReference type="Proteomes" id="UP001642409"/>
    </source>
</evidence>
<gene>
    <name evidence="2" type="ORF">HINF_LOCUS11789</name>
</gene>
<organism evidence="2 3">
    <name type="scientific">Hexamita inflata</name>
    <dbReference type="NCBI Taxonomy" id="28002"/>
    <lineage>
        <taxon>Eukaryota</taxon>
        <taxon>Metamonada</taxon>
        <taxon>Diplomonadida</taxon>
        <taxon>Hexamitidae</taxon>
        <taxon>Hexamitinae</taxon>
        <taxon>Hexamita</taxon>
    </lineage>
</organism>
<comment type="caution">
    <text evidence="2">The sequence shown here is derived from an EMBL/GenBank/DDBJ whole genome shotgun (WGS) entry which is preliminary data.</text>
</comment>
<evidence type="ECO:0000256" key="1">
    <source>
        <dbReference type="SAM" id="Coils"/>
    </source>
</evidence>
<feature type="coiled-coil region" evidence="1">
    <location>
        <begin position="200"/>
        <end position="227"/>
    </location>
</feature>
<feature type="coiled-coil region" evidence="1">
    <location>
        <begin position="492"/>
        <end position="574"/>
    </location>
</feature>
<protein>
    <submittedName>
        <fullName evidence="2">Uncharacterized protein</fullName>
    </submittedName>
</protein>
<keyword evidence="3" id="KW-1185">Reference proteome</keyword>
<dbReference type="Proteomes" id="UP001642409">
    <property type="component" value="Unassembled WGS sequence"/>
</dbReference>
<reference evidence="2 3" key="1">
    <citation type="submission" date="2024-07" db="EMBL/GenBank/DDBJ databases">
        <authorList>
            <person name="Akdeniz Z."/>
        </authorList>
    </citation>
    <scope>NUCLEOTIDE SEQUENCE [LARGE SCALE GENOMIC DNA]</scope>
</reference>
<proteinExistence type="predicted"/>
<evidence type="ECO:0000313" key="2">
    <source>
        <dbReference type="EMBL" id="CAL5990957.1"/>
    </source>
</evidence>